<gene>
    <name evidence="2" type="ORF">AYI68_g4226</name>
</gene>
<reference evidence="2 3" key="1">
    <citation type="journal article" date="2016" name="Mol. Biol. Evol.">
        <title>Genome-Wide Survey of Gut Fungi (Harpellales) Reveals the First Horizontally Transferred Ubiquitin Gene from a Mosquito Host.</title>
        <authorList>
            <person name="Wang Y."/>
            <person name="White M.M."/>
            <person name="Kvist S."/>
            <person name="Moncalvo J.M."/>
        </authorList>
    </citation>
    <scope>NUCLEOTIDE SEQUENCE [LARGE SCALE GENOMIC DNA]</scope>
    <source>
        <strain evidence="2 3">ALG-7-W6</strain>
    </source>
</reference>
<feature type="transmembrane region" description="Helical" evidence="1">
    <location>
        <begin position="40"/>
        <end position="61"/>
    </location>
</feature>
<feature type="transmembrane region" description="Helical" evidence="1">
    <location>
        <begin position="136"/>
        <end position="159"/>
    </location>
</feature>
<protein>
    <submittedName>
        <fullName evidence="2">Uncharacterized protein</fullName>
    </submittedName>
</protein>
<organism evidence="2 3">
    <name type="scientific">Smittium mucronatum</name>
    <dbReference type="NCBI Taxonomy" id="133383"/>
    <lineage>
        <taxon>Eukaryota</taxon>
        <taxon>Fungi</taxon>
        <taxon>Fungi incertae sedis</taxon>
        <taxon>Zoopagomycota</taxon>
        <taxon>Kickxellomycotina</taxon>
        <taxon>Harpellomycetes</taxon>
        <taxon>Harpellales</taxon>
        <taxon>Legeriomycetaceae</taxon>
        <taxon>Smittium</taxon>
    </lineage>
</organism>
<feature type="transmembrane region" description="Helical" evidence="1">
    <location>
        <begin position="73"/>
        <end position="93"/>
    </location>
</feature>
<proteinExistence type="predicted"/>
<keyword evidence="3" id="KW-1185">Reference proteome</keyword>
<dbReference type="EMBL" id="LSSL01002270">
    <property type="protein sequence ID" value="OLY81658.1"/>
    <property type="molecule type" value="Genomic_DNA"/>
</dbReference>
<sequence>MALVLNKSKASSFSLIVSLIACGVMCLVFISLGAYVGTMIGLSAIYGFFAGLNIISTIASLRKVYHNSGYCVSVGWLIFITCSSLFVSTAYSYNVANISYFQNSIFPDQLDDIETIAASGTQVSGLHTGSIESGNFSALFLSAGIILLLSAGLSLLLLIPEKQNRNSQPSEKGSWNSTK</sequence>
<dbReference type="SUPFAM" id="SSF103473">
    <property type="entry name" value="MFS general substrate transporter"/>
    <property type="match status" value="1"/>
</dbReference>
<comment type="caution">
    <text evidence="2">The sequence shown here is derived from an EMBL/GenBank/DDBJ whole genome shotgun (WGS) entry which is preliminary data.</text>
</comment>
<keyword evidence="1" id="KW-1133">Transmembrane helix</keyword>
<keyword evidence="1" id="KW-0812">Transmembrane</keyword>
<dbReference type="InterPro" id="IPR036259">
    <property type="entry name" value="MFS_trans_sf"/>
</dbReference>
<evidence type="ECO:0000313" key="2">
    <source>
        <dbReference type="EMBL" id="OLY81658.1"/>
    </source>
</evidence>
<accession>A0A1R0GXS6</accession>
<name>A0A1R0GXS6_9FUNG</name>
<feature type="transmembrane region" description="Helical" evidence="1">
    <location>
        <begin position="12"/>
        <end position="34"/>
    </location>
</feature>
<dbReference type="PROSITE" id="PS51257">
    <property type="entry name" value="PROKAR_LIPOPROTEIN"/>
    <property type="match status" value="1"/>
</dbReference>
<dbReference type="AlphaFoldDB" id="A0A1R0GXS6"/>
<dbReference type="Proteomes" id="UP000187455">
    <property type="component" value="Unassembled WGS sequence"/>
</dbReference>
<keyword evidence="1" id="KW-0472">Membrane</keyword>
<evidence type="ECO:0000313" key="3">
    <source>
        <dbReference type="Proteomes" id="UP000187455"/>
    </source>
</evidence>
<evidence type="ECO:0000256" key="1">
    <source>
        <dbReference type="SAM" id="Phobius"/>
    </source>
</evidence>